<comment type="caution">
    <text evidence="2">The sequence shown here is derived from an EMBL/GenBank/DDBJ whole genome shotgun (WGS) entry which is preliminary data.</text>
</comment>
<keyword evidence="3" id="KW-1185">Reference proteome</keyword>
<name>A0ABU9GTW3_9GAMM</name>
<evidence type="ECO:0000313" key="2">
    <source>
        <dbReference type="EMBL" id="MEL0630774.1"/>
    </source>
</evidence>
<proteinExistence type="predicted"/>
<dbReference type="EMBL" id="JBAKAZ010000087">
    <property type="protein sequence ID" value="MEL0630774.1"/>
    <property type="molecule type" value="Genomic_DNA"/>
</dbReference>
<feature type="signal peptide" evidence="1">
    <location>
        <begin position="1"/>
        <end position="16"/>
    </location>
</feature>
<protein>
    <recommendedName>
        <fullName evidence="4">Lipoprotein</fullName>
    </recommendedName>
</protein>
<sequence length="104" mass="11262">MKKITFLSLIASAALAGCVTTSDDSTSLTDIDFNDLTCEQIETTFTEYKENIDSSDTYTGLVGIVSSEAEASANTAKAQAMDMYNQAKEKAQPVIEFKNCDINI</sequence>
<evidence type="ECO:0000256" key="1">
    <source>
        <dbReference type="SAM" id="SignalP"/>
    </source>
</evidence>
<evidence type="ECO:0000313" key="3">
    <source>
        <dbReference type="Proteomes" id="UP001369082"/>
    </source>
</evidence>
<gene>
    <name evidence="2" type="ORF">V6256_14285</name>
</gene>
<reference evidence="2 3" key="1">
    <citation type="submission" date="2024-02" db="EMBL/GenBank/DDBJ databases">
        <title>Bacteria isolated from the canopy kelp, Nereocystis luetkeana.</title>
        <authorList>
            <person name="Pfister C.A."/>
            <person name="Younker I.T."/>
            <person name="Light S.H."/>
        </authorList>
    </citation>
    <scope>NUCLEOTIDE SEQUENCE [LARGE SCALE GENOMIC DNA]</scope>
    <source>
        <strain evidence="2 3">TI.1.05</strain>
    </source>
</reference>
<evidence type="ECO:0008006" key="4">
    <source>
        <dbReference type="Google" id="ProtNLM"/>
    </source>
</evidence>
<organism evidence="2 3">
    <name type="scientific">Psychromonas aquatilis</name>
    <dbReference type="NCBI Taxonomy" id="2005072"/>
    <lineage>
        <taxon>Bacteria</taxon>
        <taxon>Pseudomonadati</taxon>
        <taxon>Pseudomonadota</taxon>
        <taxon>Gammaproteobacteria</taxon>
        <taxon>Alteromonadales</taxon>
        <taxon>Psychromonadaceae</taxon>
        <taxon>Psychromonas</taxon>
    </lineage>
</organism>
<dbReference type="Proteomes" id="UP001369082">
    <property type="component" value="Unassembled WGS sequence"/>
</dbReference>
<keyword evidence="1" id="KW-0732">Signal</keyword>
<accession>A0ABU9GTW3</accession>
<feature type="chain" id="PRO_5047496578" description="Lipoprotein" evidence="1">
    <location>
        <begin position="17"/>
        <end position="104"/>
    </location>
</feature>
<dbReference type="RefSeq" id="WP_341598913.1">
    <property type="nucleotide sequence ID" value="NZ_JBAKAZ010000087.1"/>
</dbReference>
<dbReference type="PROSITE" id="PS51257">
    <property type="entry name" value="PROKAR_LIPOPROTEIN"/>
    <property type="match status" value="1"/>
</dbReference>